<evidence type="ECO:0000313" key="2">
    <source>
        <dbReference type="Proteomes" id="UP000821837"/>
    </source>
</evidence>
<protein>
    <submittedName>
        <fullName evidence="1">Uncharacterized protein</fullName>
    </submittedName>
</protein>
<comment type="caution">
    <text evidence="1">The sequence shown here is derived from an EMBL/GenBank/DDBJ whole genome shotgun (WGS) entry which is preliminary data.</text>
</comment>
<dbReference type="EMBL" id="JABSTV010001255">
    <property type="protein sequence ID" value="KAH7935258.1"/>
    <property type="molecule type" value="Genomic_DNA"/>
</dbReference>
<evidence type="ECO:0000313" key="1">
    <source>
        <dbReference type="EMBL" id="KAH7935258.1"/>
    </source>
</evidence>
<dbReference type="Proteomes" id="UP000821837">
    <property type="component" value="Unassembled WGS sequence"/>
</dbReference>
<name>A0A9D4PBK7_RHISA</name>
<reference evidence="1" key="1">
    <citation type="journal article" date="2020" name="Cell">
        <title>Large-Scale Comparative Analyses of Tick Genomes Elucidate Their Genetic Diversity and Vector Capacities.</title>
        <authorList>
            <consortium name="Tick Genome and Microbiome Consortium (TIGMIC)"/>
            <person name="Jia N."/>
            <person name="Wang J."/>
            <person name="Shi W."/>
            <person name="Du L."/>
            <person name="Sun Y."/>
            <person name="Zhan W."/>
            <person name="Jiang J.F."/>
            <person name="Wang Q."/>
            <person name="Zhang B."/>
            <person name="Ji P."/>
            <person name="Bell-Sakyi L."/>
            <person name="Cui X.M."/>
            <person name="Yuan T.T."/>
            <person name="Jiang B.G."/>
            <person name="Yang W.F."/>
            <person name="Lam T.T."/>
            <person name="Chang Q.C."/>
            <person name="Ding S.J."/>
            <person name="Wang X.J."/>
            <person name="Zhu J.G."/>
            <person name="Ruan X.D."/>
            <person name="Zhao L."/>
            <person name="Wei J.T."/>
            <person name="Ye R.Z."/>
            <person name="Que T.C."/>
            <person name="Du C.H."/>
            <person name="Zhou Y.H."/>
            <person name="Cheng J.X."/>
            <person name="Dai P.F."/>
            <person name="Guo W.B."/>
            <person name="Han X.H."/>
            <person name="Huang E.J."/>
            <person name="Li L.F."/>
            <person name="Wei W."/>
            <person name="Gao Y.C."/>
            <person name="Liu J.Z."/>
            <person name="Shao H.Z."/>
            <person name="Wang X."/>
            <person name="Wang C.C."/>
            <person name="Yang T.C."/>
            <person name="Huo Q.B."/>
            <person name="Li W."/>
            <person name="Chen H.Y."/>
            <person name="Chen S.E."/>
            <person name="Zhou L.G."/>
            <person name="Ni X.B."/>
            <person name="Tian J.H."/>
            <person name="Sheng Y."/>
            <person name="Liu T."/>
            <person name="Pan Y.S."/>
            <person name="Xia L.Y."/>
            <person name="Li J."/>
            <person name="Zhao F."/>
            <person name="Cao W.C."/>
        </authorList>
    </citation>
    <scope>NUCLEOTIDE SEQUENCE</scope>
    <source>
        <strain evidence="1">Rsan-2018</strain>
    </source>
</reference>
<keyword evidence="2" id="KW-1185">Reference proteome</keyword>
<sequence length="129" mass="13408">MWEDGAVDVNKGAPGQLIVQDTGTFLLNRRDGGARLVLDAREGLPDVEGGVAVWRNARPGHGGRPLGRSEEDGRFHRLSAGGTTLGVAGEALQGPHSSSVVSVEFGPLAFPQRSKRKAVEDPGSGDAVA</sequence>
<organism evidence="1 2">
    <name type="scientific">Rhipicephalus sanguineus</name>
    <name type="common">Brown dog tick</name>
    <name type="synonym">Ixodes sanguineus</name>
    <dbReference type="NCBI Taxonomy" id="34632"/>
    <lineage>
        <taxon>Eukaryota</taxon>
        <taxon>Metazoa</taxon>
        <taxon>Ecdysozoa</taxon>
        <taxon>Arthropoda</taxon>
        <taxon>Chelicerata</taxon>
        <taxon>Arachnida</taxon>
        <taxon>Acari</taxon>
        <taxon>Parasitiformes</taxon>
        <taxon>Ixodida</taxon>
        <taxon>Ixodoidea</taxon>
        <taxon>Ixodidae</taxon>
        <taxon>Rhipicephalinae</taxon>
        <taxon>Rhipicephalus</taxon>
        <taxon>Rhipicephalus</taxon>
    </lineage>
</organism>
<reference evidence="1" key="2">
    <citation type="submission" date="2021-09" db="EMBL/GenBank/DDBJ databases">
        <authorList>
            <person name="Jia N."/>
            <person name="Wang J."/>
            <person name="Shi W."/>
            <person name="Du L."/>
            <person name="Sun Y."/>
            <person name="Zhan W."/>
            <person name="Jiang J."/>
            <person name="Wang Q."/>
            <person name="Zhang B."/>
            <person name="Ji P."/>
            <person name="Sakyi L.B."/>
            <person name="Cui X."/>
            <person name="Yuan T."/>
            <person name="Jiang B."/>
            <person name="Yang W."/>
            <person name="Lam T.T.-Y."/>
            <person name="Chang Q."/>
            <person name="Ding S."/>
            <person name="Wang X."/>
            <person name="Zhu J."/>
            <person name="Ruan X."/>
            <person name="Zhao L."/>
            <person name="Wei J."/>
            <person name="Que T."/>
            <person name="Du C."/>
            <person name="Cheng J."/>
            <person name="Dai P."/>
            <person name="Han X."/>
            <person name="Huang E."/>
            <person name="Gao Y."/>
            <person name="Liu J."/>
            <person name="Shao H."/>
            <person name="Ye R."/>
            <person name="Li L."/>
            <person name="Wei W."/>
            <person name="Wang X."/>
            <person name="Wang C."/>
            <person name="Huo Q."/>
            <person name="Li W."/>
            <person name="Guo W."/>
            <person name="Chen H."/>
            <person name="Chen S."/>
            <person name="Zhou L."/>
            <person name="Zhou L."/>
            <person name="Ni X."/>
            <person name="Tian J."/>
            <person name="Zhou Y."/>
            <person name="Sheng Y."/>
            <person name="Liu T."/>
            <person name="Pan Y."/>
            <person name="Xia L."/>
            <person name="Li J."/>
            <person name="Zhao F."/>
            <person name="Cao W."/>
        </authorList>
    </citation>
    <scope>NUCLEOTIDE SEQUENCE</scope>
    <source>
        <strain evidence="1">Rsan-2018</strain>
        <tissue evidence="1">Larvae</tissue>
    </source>
</reference>
<proteinExistence type="predicted"/>
<accession>A0A9D4PBK7</accession>
<dbReference type="AlphaFoldDB" id="A0A9D4PBK7"/>
<gene>
    <name evidence="1" type="ORF">HPB52_004957</name>
</gene>